<sequence>MGTEAKPPRSFNFEAENLNKEWTEWLQNFTIFLTACKKKKESDEIKIATILNQLGHRGVEIFNTLRQDAIIQLQEEAEDETERKKAEEKALATYNDVVEAFTKYFAP</sequence>
<gene>
    <name evidence="1" type="ORF">g.40499</name>
</gene>
<name>A0A146KXU1_LYGHE</name>
<protein>
    <submittedName>
        <fullName evidence="1">Uncharacterized protein</fullName>
    </submittedName>
</protein>
<reference evidence="1" key="1">
    <citation type="journal article" date="2016" name="Gigascience">
        <title>De novo construction of an expanded transcriptome assembly for the western tarnished plant bug, Lygus hesperus.</title>
        <authorList>
            <person name="Tassone E.E."/>
            <person name="Geib S.M."/>
            <person name="Hall B."/>
            <person name="Fabrick J.A."/>
            <person name="Brent C.S."/>
            <person name="Hull J.J."/>
        </authorList>
    </citation>
    <scope>NUCLEOTIDE SEQUENCE</scope>
</reference>
<dbReference type="AlphaFoldDB" id="A0A146KXU1"/>
<proteinExistence type="predicted"/>
<organism evidence="1">
    <name type="scientific">Lygus hesperus</name>
    <name type="common">Western plant bug</name>
    <dbReference type="NCBI Taxonomy" id="30085"/>
    <lineage>
        <taxon>Eukaryota</taxon>
        <taxon>Metazoa</taxon>
        <taxon>Ecdysozoa</taxon>
        <taxon>Arthropoda</taxon>
        <taxon>Hexapoda</taxon>
        <taxon>Insecta</taxon>
        <taxon>Pterygota</taxon>
        <taxon>Neoptera</taxon>
        <taxon>Paraneoptera</taxon>
        <taxon>Hemiptera</taxon>
        <taxon>Heteroptera</taxon>
        <taxon>Panheteroptera</taxon>
        <taxon>Cimicomorpha</taxon>
        <taxon>Miridae</taxon>
        <taxon>Mirini</taxon>
        <taxon>Lygus</taxon>
    </lineage>
</organism>
<dbReference type="EMBL" id="GDHC01017398">
    <property type="protein sequence ID" value="JAQ01231.1"/>
    <property type="molecule type" value="Transcribed_RNA"/>
</dbReference>
<accession>A0A146KXU1</accession>
<evidence type="ECO:0000313" key="1">
    <source>
        <dbReference type="EMBL" id="JAQ01231.1"/>
    </source>
</evidence>